<name>A0A4Q1B1N4_9BACT</name>
<evidence type="ECO:0000313" key="2">
    <source>
        <dbReference type="EMBL" id="RXK11697.1"/>
    </source>
</evidence>
<feature type="transmembrane region" description="Helical" evidence="1">
    <location>
        <begin position="194"/>
        <end position="211"/>
    </location>
</feature>
<dbReference type="AlphaFoldDB" id="A0A4Q1B1N4"/>
<dbReference type="OrthoDB" id="5365245at2"/>
<feature type="transmembrane region" description="Helical" evidence="1">
    <location>
        <begin position="102"/>
        <end position="132"/>
    </location>
</feature>
<dbReference type="Proteomes" id="UP000289718">
    <property type="component" value="Unassembled WGS sequence"/>
</dbReference>
<keyword evidence="1" id="KW-0812">Transmembrane</keyword>
<evidence type="ECO:0000256" key="1">
    <source>
        <dbReference type="SAM" id="Phobius"/>
    </source>
</evidence>
<accession>A0A4Q1B1N4</accession>
<feature type="transmembrane region" description="Helical" evidence="1">
    <location>
        <begin position="170"/>
        <end position="188"/>
    </location>
</feature>
<protein>
    <submittedName>
        <fullName evidence="2">DUF4857 domain-containing protein</fullName>
    </submittedName>
</protein>
<dbReference type="InterPro" id="IPR032333">
    <property type="entry name" value="DUF4857"/>
</dbReference>
<evidence type="ECO:0000313" key="3">
    <source>
        <dbReference type="Proteomes" id="UP000289718"/>
    </source>
</evidence>
<feature type="transmembrane region" description="Helical" evidence="1">
    <location>
        <begin position="16"/>
        <end position="33"/>
    </location>
</feature>
<feature type="transmembrane region" description="Helical" evidence="1">
    <location>
        <begin position="144"/>
        <end position="163"/>
    </location>
</feature>
<proteinExistence type="predicted"/>
<feature type="transmembrane region" description="Helical" evidence="1">
    <location>
        <begin position="223"/>
        <end position="240"/>
    </location>
</feature>
<dbReference type="RefSeq" id="WP_129062559.1">
    <property type="nucleotide sequence ID" value="NZ_NXIE01000006.1"/>
</dbReference>
<keyword evidence="1" id="KW-0472">Membrane</keyword>
<dbReference type="EMBL" id="NXIE01000006">
    <property type="protein sequence ID" value="RXK11697.1"/>
    <property type="molecule type" value="Genomic_DNA"/>
</dbReference>
<reference evidence="2 3" key="1">
    <citation type="submission" date="2017-09" db="EMBL/GenBank/DDBJ databases">
        <title>Genomics of the genus Arcobacter.</title>
        <authorList>
            <person name="Perez-Cataluna A."/>
            <person name="Figueras M.J."/>
            <person name="Salas-Masso N."/>
        </authorList>
    </citation>
    <scope>NUCLEOTIDE SEQUENCE [LARGE SCALE GENOMIC DNA]</scope>
    <source>
        <strain evidence="2 3">F156-34</strain>
    </source>
</reference>
<feature type="transmembrane region" description="Helical" evidence="1">
    <location>
        <begin position="62"/>
        <end position="81"/>
    </location>
</feature>
<dbReference type="Pfam" id="PF16149">
    <property type="entry name" value="DUF4857"/>
    <property type="match status" value="1"/>
</dbReference>
<keyword evidence="3" id="KW-1185">Reference proteome</keyword>
<gene>
    <name evidence="2" type="ORF">CP965_13085</name>
</gene>
<organism evidence="2 3">
    <name type="scientific">Halarcobacter mediterraneus</name>
    <dbReference type="NCBI Taxonomy" id="2023153"/>
    <lineage>
        <taxon>Bacteria</taxon>
        <taxon>Pseudomonadati</taxon>
        <taxon>Campylobacterota</taxon>
        <taxon>Epsilonproteobacteria</taxon>
        <taxon>Campylobacterales</taxon>
        <taxon>Arcobacteraceae</taxon>
        <taxon>Halarcobacter</taxon>
    </lineage>
</organism>
<sequence length="536" mass="64517">MINSIIKKEWLKIKPIFFILNGIAFTLLGNFWYNLNFSFKTVEPESMMWYRFTSLEQKPYEYLFYLYLLIGLSISVFQFVPEKIRNRIKIMSHLPISMSKSLFLHLFIGIFYIFILSIGFSLALIFIISQYYPNEILLVSIKDISFYFLGSIIIYLTISSSIIEKNLLISSLKLFIGILFIFIFQKSIFTSIDLIWIPIAILMFFITLDSFYSIKEQRLTNTLFRLLSFLSIVIVIYLSFDMYKSKYKHDFNKYYIFYSPIVKDFVYQKNFGDHQFEYGIKNQETFDRTKYESYLPFVYWRNLDIQGKLPIKIDNEIYDKKTIKESRLSFSYNPTLLKRQEVQMYPLLNPHSKIGMIKFPEEMIALRKNDIKIYNFDERLDKKLTTQLNKLLKTNNVSFPIKDIWGKSTNMKPFDLGYFFLDSKNKLFKLNRYDNKIHLQEVNYPNNIQISFMKISENKKRELAGFAIDSKNDFYIIDYQTLKFRKIELKNFNYKKMKLLFISNPKYYLVRYTDNKNYYAVVFDKNFKKIKENIFQ</sequence>
<comment type="caution">
    <text evidence="2">The sequence shown here is derived from an EMBL/GenBank/DDBJ whole genome shotgun (WGS) entry which is preliminary data.</text>
</comment>
<keyword evidence="1" id="KW-1133">Transmembrane helix</keyword>